<comment type="caution">
    <text evidence="2">The sequence shown here is derived from an EMBL/GenBank/DDBJ whole genome shotgun (WGS) entry which is preliminary data.</text>
</comment>
<reference evidence="2 3" key="1">
    <citation type="journal article" date="2018" name="Front. Microbiol.">
        <title>Prospects for Fungal Bioremediation of Acidic Radioactive Waste Sites: Characterization and Genome Sequence of Rhodotorula taiwanensis MD1149.</title>
        <authorList>
            <person name="Tkavc R."/>
            <person name="Matrosova V.Y."/>
            <person name="Grichenko O.E."/>
            <person name="Gostincar C."/>
            <person name="Volpe R.P."/>
            <person name="Klimenkova P."/>
            <person name="Gaidamakova E.K."/>
            <person name="Zhou C.E."/>
            <person name="Stewart B.J."/>
            <person name="Lyman M.G."/>
            <person name="Malfatti S.A."/>
            <person name="Rubinfeld B."/>
            <person name="Courtot M."/>
            <person name="Singh J."/>
            <person name="Dalgard C.L."/>
            <person name="Hamilton T."/>
            <person name="Frey K.G."/>
            <person name="Gunde-Cimerman N."/>
            <person name="Dugan L."/>
            <person name="Daly M.J."/>
        </authorList>
    </citation>
    <scope>NUCLEOTIDE SEQUENCE [LARGE SCALE GENOMIC DNA]</scope>
    <source>
        <strain evidence="2 3">MD1149</strain>
    </source>
</reference>
<keyword evidence="3" id="KW-1185">Reference proteome</keyword>
<evidence type="ECO:0000313" key="3">
    <source>
        <dbReference type="Proteomes" id="UP000237144"/>
    </source>
</evidence>
<sequence>MRRKRRRESKLSGRSRHRTLPSSHNHLCRQLCATRPATSVMTARNPLADYRLALAAAKTTWSTQSVHLFDSIEQSQAVPSAAPEFPVALRTFFRYRYPGDDDKRRDDDDER</sequence>
<dbReference type="EMBL" id="PJQD01000097">
    <property type="protein sequence ID" value="POY70847.1"/>
    <property type="molecule type" value="Genomic_DNA"/>
</dbReference>
<dbReference type="Proteomes" id="UP000237144">
    <property type="component" value="Unassembled WGS sequence"/>
</dbReference>
<proteinExistence type="predicted"/>
<feature type="region of interest" description="Disordered" evidence="1">
    <location>
        <begin position="1"/>
        <end position="25"/>
    </location>
</feature>
<accession>A0A2S5B242</accession>
<evidence type="ECO:0000256" key="1">
    <source>
        <dbReference type="SAM" id="MobiDB-lite"/>
    </source>
</evidence>
<dbReference type="AlphaFoldDB" id="A0A2S5B242"/>
<evidence type="ECO:0000313" key="2">
    <source>
        <dbReference type="EMBL" id="POY70847.1"/>
    </source>
</evidence>
<protein>
    <submittedName>
        <fullName evidence="2">Uncharacterized protein</fullName>
    </submittedName>
</protein>
<feature type="compositionally biased region" description="Basic residues" evidence="1">
    <location>
        <begin position="1"/>
        <end position="19"/>
    </location>
</feature>
<organism evidence="2 3">
    <name type="scientific">Rhodotorula taiwanensis</name>
    <dbReference type="NCBI Taxonomy" id="741276"/>
    <lineage>
        <taxon>Eukaryota</taxon>
        <taxon>Fungi</taxon>
        <taxon>Dikarya</taxon>
        <taxon>Basidiomycota</taxon>
        <taxon>Pucciniomycotina</taxon>
        <taxon>Microbotryomycetes</taxon>
        <taxon>Sporidiobolales</taxon>
        <taxon>Sporidiobolaceae</taxon>
        <taxon>Rhodotorula</taxon>
    </lineage>
</organism>
<name>A0A2S5B242_9BASI</name>
<gene>
    <name evidence="2" type="ORF">BMF94_6260</name>
</gene>